<evidence type="ECO:0000256" key="2">
    <source>
        <dbReference type="SAM" id="Phobius"/>
    </source>
</evidence>
<reference evidence="3 4" key="1">
    <citation type="submission" date="2018-08" db="EMBL/GenBank/DDBJ databases">
        <title>Genomic Encyclopedia of Archaeal and Bacterial Type Strains, Phase II (KMG-II): from individual species to whole genera.</title>
        <authorList>
            <person name="Goeker M."/>
        </authorList>
    </citation>
    <scope>NUCLEOTIDE SEQUENCE [LARGE SCALE GENOMIC DNA]</scope>
    <source>
        <strain evidence="3 4">DSM 45791</strain>
    </source>
</reference>
<name>A0A3E0HF99_9PSEU</name>
<evidence type="ECO:0000313" key="3">
    <source>
        <dbReference type="EMBL" id="REH43868.1"/>
    </source>
</evidence>
<gene>
    <name evidence="3" type="ORF">BCF44_109414</name>
</gene>
<feature type="transmembrane region" description="Helical" evidence="2">
    <location>
        <begin position="58"/>
        <end position="76"/>
    </location>
</feature>
<organism evidence="3 4">
    <name type="scientific">Kutzneria buriramensis</name>
    <dbReference type="NCBI Taxonomy" id="1045776"/>
    <lineage>
        <taxon>Bacteria</taxon>
        <taxon>Bacillati</taxon>
        <taxon>Actinomycetota</taxon>
        <taxon>Actinomycetes</taxon>
        <taxon>Pseudonocardiales</taxon>
        <taxon>Pseudonocardiaceae</taxon>
        <taxon>Kutzneria</taxon>
    </lineage>
</organism>
<evidence type="ECO:0000256" key="1">
    <source>
        <dbReference type="SAM" id="MobiDB-lite"/>
    </source>
</evidence>
<evidence type="ECO:0000313" key="4">
    <source>
        <dbReference type="Proteomes" id="UP000256269"/>
    </source>
</evidence>
<sequence length="171" mass="19622">MADPRGPPTVRRMREPIQSELPDPGLSPLDLAKDVLARIERGNEYARRRKRVFRQSSTVVKSLGLGMSAVSTVILGLQNLNFWTGIGFVLVALLTVVNTLEPFFAWRSRWVLMEETQSRFHTLRDSLSFYLASTPVDQLDQARITEAFAEYQRIWGTLGERWLEFRRVPGQ</sequence>
<feature type="transmembrane region" description="Helical" evidence="2">
    <location>
        <begin position="82"/>
        <end position="100"/>
    </location>
</feature>
<keyword evidence="2" id="KW-1133">Transmembrane helix</keyword>
<keyword evidence="2" id="KW-0472">Membrane</keyword>
<dbReference type="Proteomes" id="UP000256269">
    <property type="component" value="Unassembled WGS sequence"/>
</dbReference>
<dbReference type="EMBL" id="QUNO01000009">
    <property type="protein sequence ID" value="REH43868.1"/>
    <property type="molecule type" value="Genomic_DNA"/>
</dbReference>
<dbReference type="NCBIfam" id="NF033634">
    <property type="entry name" value="SLATT_1"/>
    <property type="match status" value="1"/>
</dbReference>
<keyword evidence="2" id="KW-0812">Transmembrane</keyword>
<protein>
    <recommendedName>
        <fullName evidence="5">SMODS and SLOG-associating 2TM effector domain-containing protein</fullName>
    </recommendedName>
</protein>
<comment type="caution">
    <text evidence="3">The sequence shown here is derived from an EMBL/GenBank/DDBJ whole genome shotgun (WGS) entry which is preliminary data.</text>
</comment>
<feature type="region of interest" description="Disordered" evidence="1">
    <location>
        <begin position="1"/>
        <end position="24"/>
    </location>
</feature>
<keyword evidence="4" id="KW-1185">Reference proteome</keyword>
<proteinExistence type="predicted"/>
<accession>A0A3E0HF99</accession>
<dbReference type="AlphaFoldDB" id="A0A3E0HF99"/>
<evidence type="ECO:0008006" key="5">
    <source>
        <dbReference type="Google" id="ProtNLM"/>
    </source>
</evidence>